<dbReference type="InterPro" id="IPR004843">
    <property type="entry name" value="Calcineurin-like_PHP"/>
</dbReference>
<dbReference type="SUPFAM" id="SSF56300">
    <property type="entry name" value="Metallo-dependent phosphatases"/>
    <property type="match status" value="1"/>
</dbReference>
<feature type="signal peptide" evidence="1">
    <location>
        <begin position="1"/>
        <end position="20"/>
    </location>
</feature>
<dbReference type="EC" id="3.1.-.-" evidence="3"/>
<comment type="caution">
    <text evidence="3">The sequence shown here is derived from an EMBL/GenBank/DDBJ whole genome shotgun (WGS) entry which is preliminary data.</text>
</comment>
<dbReference type="InterPro" id="IPR051918">
    <property type="entry name" value="STPP_CPPED1"/>
</dbReference>
<organism evidence="3 4">
    <name type="scientific">Croceitalea marina</name>
    <dbReference type="NCBI Taxonomy" id="1775166"/>
    <lineage>
        <taxon>Bacteria</taxon>
        <taxon>Pseudomonadati</taxon>
        <taxon>Bacteroidota</taxon>
        <taxon>Flavobacteriia</taxon>
        <taxon>Flavobacteriales</taxon>
        <taxon>Flavobacteriaceae</taxon>
        <taxon>Croceitalea</taxon>
    </lineage>
</organism>
<proteinExistence type="predicted"/>
<keyword evidence="3" id="KW-0378">Hydrolase</keyword>
<dbReference type="Pfam" id="PF00149">
    <property type="entry name" value="Metallophos"/>
    <property type="match status" value="1"/>
</dbReference>
<evidence type="ECO:0000313" key="3">
    <source>
        <dbReference type="EMBL" id="MFD2588678.1"/>
    </source>
</evidence>
<reference evidence="4" key="1">
    <citation type="journal article" date="2019" name="Int. J. Syst. Evol. Microbiol.">
        <title>The Global Catalogue of Microorganisms (GCM) 10K type strain sequencing project: providing services to taxonomists for standard genome sequencing and annotation.</title>
        <authorList>
            <consortium name="The Broad Institute Genomics Platform"/>
            <consortium name="The Broad Institute Genome Sequencing Center for Infectious Disease"/>
            <person name="Wu L."/>
            <person name="Ma J."/>
        </authorList>
    </citation>
    <scope>NUCLEOTIDE SEQUENCE [LARGE SCALE GENOMIC DNA]</scope>
    <source>
        <strain evidence="4">KCTC 52368</strain>
    </source>
</reference>
<keyword evidence="4" id="KW-1185">Reference proteome</keyword>
<feature type="chain" id="PRO_5046519615" evidence="1">
    <location>
        <begin position="21"/>
        <end position="333"/>
    </location>
</feature>
<feature type="domain" description="Calcineurin-like phosphoesterase" evidence="2">
    <location>
        <begin position="51"/>
        <end position="263"/>
    </location>
</feature>
<evidence type="ECO:0000259" key="2">
    <source>
        <dbReference type="Pfam" id="PF00149"/>
    </source>
</evidence>
<evidence type="ECO:0000313" key="4">
    <source>
        <dbReference type="Proteomes" id="UP001597526"/>
    </source>
</evidence>
<dbReference type="GO" id="GO:0016787">
    <property type="term" value="F:hydrolase activity"/>
    <property type="evidence" value="ECO:0007669"/>
    <property type="project" value="UniProtKB-KW"/>
</dbReference>
<keyword evidence="1" id="KW-0732">Signal</keyword>
<gene>
    <name evidence="3" type="ORF">ACFSQJ_17255</name>
</gene>
<dbReference type="RefSeq" id="WP_377768169.1">
    <property type="nucleotide sequence ID" value="NZ_JBHULB010000081.1"/>
</dbReference>
<name>A0ABW5N252_9FLAO</name>
<dbReference type="PANTHER" id="PTHR43143">
    <property type="entry name" value="METALLOPHOSPHOESTERASE, CALCINEURIN SUPERFAMILY"/>
    <property type="match status" value="1"/>
</dbReference>
<evidence type="ECO:0000256" key="1">
    <source>
        <dbReference type="SAM" id="SignalP"/>
    </source>
</evidence>
<sequence>MKFCLLFILLNLLFCGCISDKTPKPDFRHDIKSAPTPWTKTNFEPEEDDFTFAIISDLNGGERTGVFSTAVAQLNRLDPTFVLSVGDLINGGTEDRIQLVKEWESFDQQANKLNMPFFYLGGNHDLTNPTMREFWKNRFGPRYYHFIYENVLFLMLDSEDYEEERMLEIYEARSEAIRILDGQEEGVYEESDYYKMPERRIGGINEQQHNYFKEVLEKYQEVKWIFVLMHKPVWMREDSKGLGRLEKLLSKRRYTLINGHFHSFSHRLRNNNDYIILGTTGGSQNPIDSMSFDHVTLVRMAKEPVITHIKMEGILDETGKVPFILDSLDVAPK</sequence>
<protein>
    <submittedName>
        <fullName evidence="3">Metallophosphoesterase family protein</fullName>
        <ecNumber evidence="3">3.1.-.-</ecNumber>
    </submittedName>
</protein>
<dbReference type="InterPro" id="IPR029052">
    <property type="entry name" value="Metallo-depent_PP-like"/>
</dbReference>
<dbReference type="Gene3D" id="3.60.21.10">
    <property type="match status" value="1"/>
</dbReference>
<dbReference type="EMBL" id="JBHULB010000081">
    <property type="protein sequence ID" value="MFD2588678.1"/>
    <property type="molecule type" value="Genomic_DNA"/>
</dbReference>
<dbReference type="Proteomes" id="UP001597526">
    <property type="component" value="Unassembled WGS sequence"/>
</dbReference>
<accession>A0ABW5N252</accession>
<dbReference type="PROSITE" id="PS51257">
    <property type="entry name" value="PROKAR_LIPOPROTEIN"/>
    <property type="match status" value="1"/>
</dbReference>
<dbReference type="PANTHER" id="PTHR43143:SF1">
    <property type="entry name" value="SERINE_THREONINE-PROTEIN PHOSPHATASE CPPED1"/>
    <property type="match status" value="1"/>
</dbReference>